<feature type="region of interest" description="Disordered" evidence="1">
    <location>
        <begin position="87"/>
        <end position="139"/>
    </location>
</feature>
<evidence type="ECO:0000313" key="2">
    <source>
        <dbReference type="EMBL" id="RMX60489.1"/>
    </source>
</evidence>
<dbReference type="OrthoDB" id="5950515at2759"/>
<feature type="compositionally biased region" description="Basic and acidic residues" evidence="1">
    <location>
        <begin position="105"/>
        <end position="127"/>
    </location>
</feature>
<evidence type="ECO:0000313" key="3">
    <source>
        <dbReference type="Proteomes" id="UP000275408"/>
    </source>
</evidence>
<proteinExistence type="predicted"/>
<dbReference type="Proteomes" id="UP000275408">
    <property type="component" value="Unassembled WGS sequence"/>
</dbReference>
<reference evidence="2 3" key="1">
    <citation type="journal article" date="2018" name="Sci. Rep.">
        <title>Comparative analysis of the Pocillopora damicornis genome highlights role of immune system in coral evolution.</title>
        <authorList>
            <person name="Cunning R."/>
            <person name="Bay R.A."/>
            <person name="Gillette P."/>
            <person name="Baker A.C."/>
            <person name="Traylor-Knowles N."/>
        </authorList>
    </citation>
    <scope>NUCLEOTIDE SEQUENCE [LARGE SCALE GENOMIC DNA]</scope>
    <source>
        <strain evidence="2">RSMAS</strain>
        <tissue evidence="2">Whole animal</tissue>
    </source>
</reference>
<accession>A0A3M6V3U3</accession>
<evidence type="ECO:0000256" key="1">
    <source>
        <dbReference type="SAM" id="MobiDB-lite"/>
    </source>
</evidence>
<gene>
    <name evidence="2" type="ORF">pdam_00001464</name>
</gene>
<comment type="caution">
    <text evidence="2">The sequence shown here is derived from an EMBL/GenBank/DDBJ whole genome shotgun (WGS) entry which is preliminary data.</text>
</comment>
<name>A0A3M6V3U3_POCDA</name>
<protein>
    <submittedName>
        <fullName evidence="2">Uncharacterized protein</fullName>
    </submittedName>
</protein>
<sequence length="214" mass="25115">MDFRHKKEHLSFSIENILRDDFSRGVRNNRVKLMPPRSTFTKRLDSASYQLHGVHYYRPMIVRYLPVIYKLDARCLRFNEGNEQNIVTQNPANDKDISGFEDDSSLQHKEDGRRRGPDPQKEAKTPEPFHSTSAPTSRKIVFPPKISNPRRAHANFKLETGFRTGDIWKEKALKNARNKSKLMNFKDRCELENIDDFRRGAAIKIRHCMKNLFI</sequence>
<dbReference type="AlphaFoldDB" id="A0A3M6V3U3"/>
<keyword evidence="3" id="KW-1185">Reference proteome</keyword>
<organism evidence="2 3">
    <name type="scientific">Pocillopora damicornis</name>
    <name type="common">Cauliflower coral</name>
    <name type="synonym">Millepora damicornis</name>
    <dbReference type="NCBI Taxonomy" id="46731"/>
    <lineage>
        <taxon>Eukaryota</taxon>
        <taxon>Metazoa</taxon>
        <taxon>Cnidaria</taxon>
        <taxon>Anthozoa</taxon>
        <taxon>Hexacorallia</taxon>
        <taxon>Scleractinia</taxon>
        <taxon>Astrocoeniina</taxon>
        <taxon>Pocilloporidae</taxon>
        <taxon>Pocillopora</taxon>
    </lineage>
</organism>
<dbReference type="EMBL" id="RCHS01000141">
    <property type="protein sequence ID" value="RMX60489.1"/>
    <property type="molecule type" value="Genomic_DNA"/>
</dbReference>